<dbReference type="Pfam" id="PF13795">
    <property type="entry name" value="HupE_UreJ_2"/>
    <property type="match status" value="1"/>
</dbReference>
<dbReference type="EMBL" id="FOVW01000005">
    <property type="protein sequence ID" value="SFO34073.1"/>
    <property type="molecule type" value="Genomic_DNA"/>
</dbReference>
<keyword evidence="1" id="KW-1133">Transmembrane helix</keyword>
<protein>
    <submittedName>
        <fullName evidence="2">HupE / UreJ protein</fullName>
    </submittedName>
</protein>
<feature type="transmembrane region" description="Helical" evidence="1">
    <location>
        <begin position="84"/>
        <end position="102"/>
    </location>
</feature>
<evidence type="ECO:0000313" key="3">
    <source>
        <dbReference type="Proteomes" id="UP000199564"/>
    </source>
</evidence>
<gene>
    <name evidence="2" type="ORF">SAMN04488519_105329</name>
</gene>
<feature type="transmembrane region" description="Helical" evidence="1">
    <location>
        <begin position="114"/>
        <end position="134"/>
    </location>
</feature>
<dbReference type="Proteomes" id="UP000199564">
    <property type="component" value="Unassembled WGS sequence"/>
</dbReference>
<sequence>MPQFTSIEVFSEFMNSFELYFRLGLKHILDIQGYDHILFVLALCAVFIARDWRKIVILVTAFTIGHSLTLALATFKVIQVRSDVIEFLIPVTIAITAFTTILKPRPSTGKGIQMNYFLALFFGLIHGLGFSNYLRELLGKEAVIWKPLLAFNLGLEAGQLIIVGAYLLVTSILVGIAGVNRKEWTLVMAAMVFGISLMMMLETKFW</sequence>
<name>A0A1I5GDZ4_9BACT</name>
<accession>A0A1I5GDZ4</accession>
<feature type="transmembrane region" description="Helical" evidence="1">
    <location>
        <begin position="154"/>
        <end position="177"/>
    </location>
</feature>
<feature type="transmembrane region" description="Helical" evidence="1">
    <location>
        <begin position="31"/>
        <end position="49"/>
    </location>
</feature>
<keyword evidence="1" id="KW-0472">Membrane</keyword>
<reference evidence="3" key="1">
    <citation type="submission" date="2016-10" db="EMBL/GenBank/DDBJ databases">
        <authorList>
            <person name="Varghese N."/>
            <person name="Submissions S."/>
        </authorList>
    </citation>
    <scope>NUCLEOTIDE SEQUENCE [LARGE SCALE GENOMIC DNA]</scope>
    <source>
        <strain evidence="3">DSM 15282</strain>
    </source>
</reference>
<organism evidence="2 3">
    <name type="scientific">Algoriphagus ornithinivorans</name>
    <dbReference type="NCBI Taxonomy" id="226506"/>
    <lineage>
        <taxon>Bacteria</taxon>
        <taxon>Pseudomonadati</taxon>
        <taxon>Bacteroidota</taxon>
        <taxon>Cytophagia</taxon>
        <taxon>Cytophagales</taxon>
        <taxon>Cyclobacteriaceae</taxon>
        <taxon>Algoriphagus</taxon>
    </lineage>
</organism>
<keyword evidence="1" id="KW-0812">Transmembrane</keyword>
<dbReference type="InterPro" id="IPR032809">
    <property type="entry name" value="Put_HupE_UreJ"/>
</dbReference>
<evidence type="ECO:0000256" key="1">
    <source>
        <dbReference type="SAM" id="Phobius"/>
    </source>
</evidence>
<dbReference type="AlphaFoldDB" id="A0A1I5GDZ4"/>
<dbReference type="STRING" id="226506.SAMN04488519_105329"/>
<evidence type="ECO:0000313" key="2">
    <source>
        <dbReference type="EMBL" id="SFO34073.1"/>
    </source>
</evidence>
<keyword evidence="3" id="KW-1185">Reference proteome</keyword>
<proteinExistence type="predicted"/>
<feature type="transmembrane region" description="Helical" evidence="1">
    <location>
        <begin position="184"/>
        <end position="201"/>
    </location>
</feature>
<feature type="transmembrane region" description="Helical" evidence="1">
    <location>
        <begin position="56"/>
        <end position="78"/>
    </location>
</feature>